<reference evidence="3" key="1">
    <citation type="submission" date="2016-11" db="EMBL/GenBank/DDBJ databases">
        <authorList>
            <person name="Varghese N."/>
            <person name="Submissions S."/>
        </authorList>
    </citation>
    <scope>NUCLEOTIDE SEQUENCE [LARGE SCALE GENOMIC DNA]</scope>
    <source>
        <strain evidence="3">DSM 16219</strain>
    </source>
</reference>
<evidence type="ECO:0000313" key="3">
    <source>
        <dbReference type="Proteomes" id="UP000183994"/>
    </source>
</evidence>
<dbReference type="InterPro" id="IPR013413">
    <property type="entry name" value="CRISPR-assoc_prot_NE0113"/>
</dbReference>
<sequence>MKNILLAVVGLSPQVVTETLYALHQQQKEVHAIHIITTRDGKEQVYANLLGGENSAYQKYLRDYEIDPASIEFTHHNVHVIHDSVGNEIPDIIDGEDNELLLRLCMDKAFHLTKDPESAVFFSVAGGRKTMSSCLALAAQMYGRPQDRLYHVLVSPQFESNRDFYFPPKESALIEVRDKDNLPIHMETGRAQVSLIPLPFISVRDRLTPAHLIEPADPATLMLSLVKGGQQPVTVSLADKKIKYKGRECDLRPAHMALYFFLASQKKECRPEKKDASCKNCTDCFVEWDDIEEKHPEITNVYQKIAGTRPVGEMSKDGIMSISYENFNGYKSKANKQLISSFGEFAKKFLVIASDRSGDNIRYGIHLDKELLRLEY</sequence>
<protein>
    <submittedName>
        <fullName evidence="2">CRISPR-associated protein, Csx6 family</fullName>
    </submittedName>
</protein>
<evidence type="ECO:0000313" key="2">
    <source>
        <dbReference type="EMBL" id="SHK23229.1"/>
    </source>
</evidence>
<evidence type="ECO:0000259" key="1">
    <source>
        <dbReference type="Pfam" id="PF09623"/>
    </source>
</evidence>
<dbReference type="Proteomes" id="UP000183994">
    <property type="component" value="Unassembled WGS sequence"/>
</dbReference>
<dbReference type="AlphaFoldDB" id="A0A1M6QSD4"/>
<dbReference type="CDD" id="cd09741">
    <property type="entry name" value="Csx1_III-U"/>
    <property type="match status" value="1"/>
</dbReference>
<dbReference type="OrthoDB" id="9805822at2"/>
<gene>
    <name evidence="2" type="ORF">SAMN02745216_03132</name>
</gene>
<dbReference type="InterPro" id="IPR019092">
    <property type="entry name" value="SSO2081-like_dom"/>
</dbReference>
<dbReference type="Pfam" id="PF09623">
    <property type="entry name" value="Cas_NE0113"/>
    <property type="match status" value="1"/>
</dbReference>
<feature type="domain" description="CRISPR system ring nuclease SSO2081-like" evidence="1">
    <location>
        <begin position="12"/>
        <end position="227"/>
    </location>
</feature>
<dbReference type="STRING" id="1121393.SAMN02745216_03132"/>
<dbReference type="NCBIfam" id="TIGR02584">
    <property type="entry name" value="cas_NE0113"/>
    <property type="match status" value="1"/>
</dbReference>
<dbReference type="RefSeq" id="WP_073477203.1">
    <property type="nucleotide sequence ID" value="NZ_FQZU01000020.1"/>
</dbReference>
<keyword evidence="3" id="KW-1185">Reference proteome</keyword>
<accession>A0A1M6QSD4</accession>
<name>A0A1M6QSD4_9BACT</name>
<dbReference type="EMBL" id="FQZU01000020">
    <property type="protein sequence ID" value="SHK23229.1"/>
    <property type="molecule type" value="Genomic_DNA"/>
</dbReference>
<proteinExistence type="predicted"/>
<organism evidence="2 3">
    <name type="scientific">Desulfatibacillum alkenivorans DSM 16219</name>
    <dbReference type="NCBI Taxonomy" id="1121393"/>
    <lineage>
        <taxon>Bacteria</taxon>
        <taxon>Pseudomonadati</taxon>
        <taxon>Thermodesulfobacteriota</taxon>
        <taxon>Desulfobacteria</taxon>
        <taxon>Desulfobacterales</taxon>
        <taxon>Desulfatibacillaceae</taxon>
        <taxon>Desulfatibacillum</taxon>
    </lineage>
</organism>